<evidence type="ECO:0000256" key="10">
    <source>
        <dbReference type="ARBA" id="ARBA00023002"/>
    </source>
</evidence>
<keyword evidence="6" id="KW-0349">Heme</keyword>
<dbReference type="InterPro" id="IPR001128">
    <property type="entry name" value="Cyt_P450"/>
</dbReference>
<sequence length="214" mass="25294">MFLAILLSIILIYFVYNFYVRYGPYGRLISRVPGPSGFPIIGNILILQGSQEELWKFFISLHKRYYPNWKIWGFHTSLVSISHPDDFEKILNNTKHITKSEAYDPLHPWLREGLLTSGGKVFYNNIKMYIILLLHIWYTHYYFLYCYNILGSKWKLRRKILTPTFHFNILQHFIESFIEESENMTKSLQNIGDAVVKDLTPFISEHTLNTICGT</sequence>
<dbReference type="InterPro" id="IPR050196">
    <property type="entry name" value="Cytochrome_P450_Monoox"/>
</dbReference>
<keyword evidence="9" id="KW-0492">Microsome</keyword>
<keyword evidence="14" id="KW-0812">Transmembrane</keyword>
<accession>A0AAW2H3V0</accession>
<comment type="caution">
    <text evidence="15">The sequence shown here is derived from an EMBL/GenBank/DDBJ whole genome shotgun (WGS) entry which is preliminary data.</text>
</comment>
<comment type="subcellular location">
    <subcellularLocation>
        <location evidence="4">Endoplasmic reticulum membrane</location>
        <topology evidence="4">Peripheral membrane protein</topology>
    </subcellularLocation>
    <subcellularLocation>
        <location evidence="3">Microsome membrane</location>
        <topology evidence="3">Peripheral membrane protein</topology>
    </subcellularLocation>
</comment>
<evidence type="ECO:0000256" key="4">
    <source>
        <dbReference type="ARBA" id="ARBA00004406"/>
    </source>
</evidence>
<comment type="similarity">
    <text evidence="5">Belongs to the cytochrome P450 family.</text>
</comment>
<dbReference type="Gene3D" id="1.10.630.10">
    <property type="entry name" value="Cytochrome P450"/>
    <property type="match status" value="1"/>
</dbReference>
<dbReference type="AlphaFoldDB" id="A0AAW2H3V0"/>
<comment type="cofactor">
    <cofactor evidence="1">
        <name>heme</name>
        <dbReference type="ChEBI" id="CHEBI:30413"/>
    </cofactor>
</comment>
<evidence type="ECO:0000256" key="2">
    <source>
        <dbReference type="ARBA" id="ARBA00003690"/>
    </source>
</evidence>
<dbReference type="PANTHER" id="PTHR24291:SF189">
    <property type="entry name" value="CYTOCHROME P450 4C3-RELATED"/>
    <property type="match status" value="1"/>
</dbReference>
<evidence type="ECO:0000256" key="8">
    <source>
        <dbReference type="ARBA" id="ARBA00022824"/>
    </source>
</evidence>
<evidence type="ECO:0000256" key="11">
    <source>
        <dbReference type="ARBA" id="ARBA00023004"/>
    </source>
</evidence>
<evidence type="ECO:0000256" key="1">
    <source>
        <dbReference type="ARBA" id="ARBA00001971"/>
    </source>
</evidence>
<keyword evidence="16" id="KW-1185">Reference proteome</keyword>
<dbReference type="GO" id="GO:0016705">
    <property type="term" value="F:oxidoreductase activity, acting on paired donors, with incorporation or reduction of molecular oxygen"/>
    <property type="evidence" value="ECO:0007669"/>
    <property type="project" value="InterPro"/>
</dbReference>
<dbReference type="SUPFAM" id="SSF48264">
    <property type="entry name" value="Cytochrome P450"/>
    <property type="match status" value="1"/>
</dbReference>
<evidence type="ECO:0000256" key="14">
    <source>
        <dbReference type="SAM" id="Phobius"/>
    </source>
</evidence>
<evidence type="ECO:0000256" key="9">
    <source>
        <dbReference type="ARBA" id="ARBA00022848"/>
    </source>
</evidence>
<evidence type="ECO:0000256" key="13">
    <source>
        <dbReference type="ARBA" id="ARBA00023136"/>
    </source>
</evidence>
<evidence type="ECO:0000313" key="15">
    <source>
        <dbReference type="EMBL" id="KAL0134237.1"/>
    </source>
</evidence>
<evidence type="ECO:0000256" key="5">
    <source>
        <dbReference type="ARBA" id="ARBA00010617"/>
    </source>
</evidence>
<evidence type="ECO:0000256" key="12">
    <source>
        <dbReference type="ARBA" id="ARBA00023033"/>
    </source>
</evidence>
<evidence type="ECO:0000313" key="16">
    <source>
        <dbReference type="Proteomes" id="UP001430953"/>
    </source>
</evidence>
<keyword evidence="14" id="KW-1133">Transmembrane helix</keyword>
<keyword evidence="13 14" id="KW-0472">Membrane</keyword>
<keyword evidence="10" id="KW-0560">Oxidoreductase</keyword>
<evidence type="ECO:0008006" key="17">
    <source>
        <dbReference type="Google" id="ProtNLM"/>
    </source>
</evidence>
<evidence type="ECO:0000256" key="3">
    <source>
        <dbReference type="ARBA" id="ARBA00004174"/>
    </source>
</evidence>
<protein>
    <recommendedName>
        <fullName evidence="17">Cytochrome P450</fullName>
    </recommendedName>
</protein>
<dbReference type="Pfam" id="PF00067">
    <property type="entry name" value="p450"/>
    <property type="match status" value="2"/>
</dbReference>
<dbReference type="InterPro" id="IPR036396">
    <property type="entry name" value="Cyt_P450_sf"/>
</dbReference>
<reference evidence="15 16" key="1">
    <citation type="submission" date="2023-03" db="EMBL/GenBank/DDBJ databases">
        <title>High recombination rates correlate with genetic variation in Cardiocondyla obscurior ants.</title>
        <authorList>
            <person name="Errbii M."/>
        </authorList>
    </citation>
    <scope>NUCLEOTIDE SEQUENCE [LARGE SCALE GENOMIC DNA]</scope>
    <source>
        <strain evidence="15">Alpha-2009</strain>
        <tissue evidence="15">Whole body</tissue>
    </source>
</reference>
<keyword evidence="7" id="KW-0479">Metal-binding</keyword>
<proteinExistence type="inferred from homology"/>
<keyword evidence="11" id="KW-0408">Iron</keyword>
<keyword evidence="8" id="KW-0256">Endoplasmic reticulum</keyword>
<dbReference type="Proteomes" id="UP001430953">
    <property type="component" value="Unassembled WGS sequence"/>
</dbReference>
<dbReference type="PANTHER" id="PTHR24291">
    <property type="entry name" value="CYTOCHROME P450 FAMILY 4"/>
    <property type="match status" value="1"/>
</dbReference>
<evidence type="ECO:0000256" key="6">
    <source>
        <dbReference type="ARBA" id="ARBA00022617"/>
    </source>
</evidence>
<evidence type="ECO:0000256" key="7">
    <source>
        <dbReference type="ARBA" id="ARBA00022723"/>
    </source>
</evidence>
<dbReference type="GO" id="GO:0004497">
    <property type="term" value="F:monooxygenase activity"/>
    <property type="evidence" value="ECO:0007669"/>
    <property type="project" value="UniProtKB-KW"/>
</dbReference>
<gene>
    <name evidence="15" type="ORF">PUN28_001197</name>
</gene>
<organism evidence="15 16">
    <name type="scientific">Cardiocondyla obscurior</name>
    <dbReference type="NCBI Taxonomy" id="286306"/>
    <lineage>
        <taxon>Eukaryota</taxon>
        <taxon>Metazoa</taxon>
        <taxon>Ecdysozoa</taxon>
        <taxon>Arthropoda</taxon>
        <taxon>Hexapoda</taxon>
        <taxon>Insecta</taxon>
        <taxon>Pterygota</taxon>
        <taxon>Neoptera</taxon>
        <taxon>Endopterygota</taxon>
        <taxon>Hymenoptera</taxon>
        <taxon>Apocrita</taxon>
        <taxon>Aculeata</taxon>
        <taxon>Formicoidea</taxon>
        <taxon>Formicidae</taxon>
        <taxon>Myrmicinae</taxon>
        <taxon>Cardiocondyla</taxon>
    </lineage>
</organism>
<dbReference type="GO" id="GO:0020037">
    <property type="term" value="F:heme binding"/>
    <property type="evidence" value="ECO:0007669"/>
    <property type="project" value="InterPro"/>
</dbReference>
<name>A0AAW2H3V0_9HYME</name>
<dbReference type="GO" id="GO:0005506">
    <property type="term" value="F:iron ion binding"/>
    <property type="evidence" value="ECO:0007669"/>
    <property type="project" value="InterPro"/>
</dbReference>
<feature type="transmembrane region" description="Helical" evidence="14">
    <location>
        <begin position="128"/>
        <end position="150"/>
    </location>
</feature>
<dbReference type="GO" id="GO:0005789">
    <property type="term" value="C:endoplasmic reticulum membrane"/>
    <property type="evidence" value="ECO:0007669"/>
    <property type="project" value="UniProtKB-SubCell"/>
</dbReference>
<comment type="function">
    <text evidence="2">May be involved in the metabolism of insect hormones and in the breakdown of synthetic insecticides.</text>
</comment>
<dbReference type="EMBL" id="JADYXP020000001">
    <property type="protein sequence ID" value="KAL0134237.1"/>
    <property type="molecule type" value="Genomic_DNA"/>
</dbReference>
<keyword evidence="12" id="KW-0503">Monooxygenase</keyword>